<comment type="caution">
    <text evidence="2">The sequence shown here is derived from an EMBL/GenBank/DDBJ whole genome shotgun (WGS) entry which is preliminary data.</text>
</comment>
<dbReference type="EMBL" id="JAATHJ010000024">
    <property type="protein sequence ID" value="NJP38551.1"/>
    <property type="molecule type" value="Genomic_DNA"/>
</dbReference>
<proteinExistence type="predicted"/>
<protein>
    <submittedName>
        <fullName evidence="2">Uncharacterized protein</fullName>
    </submittedName>
</protein>
<dbReference type="RefSeq" id="WP_168008150.1">
    <property type="nucleotide sequence ID" value="NZ_JAATHJ010000024.1"/>
</dbReference>
<dbReference type="AlphaFoldDB" id="A0A969PUC4"/>
<name>A0A969PUC4_9BACI</name>
<reference evidence="2 3" key="1">
    <citation type="submission" date="2020-03" db="EMBL/GenBank/DDBJ databases">
        <title>Assessment of the enzymatic potential of alkaline-tolerant lipase obtained from Bacillus luteus H11 (technogenic soil) for the bioremediation of saline soils contaminated with petroleum substances.</title>
        <authorList>
            <person name="Kalwasinska A."/>
        </authorList>
    </citation>
    <scope>NUCLEOTIDE SEQUENCE [LARGE SCALE GENOMIC DNA]</scope>
    <source>
        <strain evidence="2 3">H11</strain>
    </source>
</reference>
<organism evidence="2 3">
    <name type="scientific">Alkalicoccus luteus</name>
    <dbReference type="NCBI Taxonomy" id="1237094"/>
    <lineage>
        <taxon>Bacteria</taxon>
        <taxon>Bacillati</taxon>
        <taxon>Bacillota</taxon>
        <taxon>Bacilli</taxon>
        <taxon>Bacillales</taxon>
        <taxon>Bacillaceae</taxon>
        <taxon>Alkalicoccus</taxon>
    </lineage>
</organism>
<feature type="coiled-coil region" evidence="1">
    <location>
        <begin position="10"/>
        <end position="37"/>
    </location>
</feature>
<sequence>MAMKESESVADVISRDVERLEGQIRRETDKLERKKAAGRNHRSDYMIIRSRRDIIAIESKIQSLQFRLEQKQTDLAKALATEQNK</sequence>
<evidence type="ECO:0000313" key="2">
    <source>
        <dbReference type="EMBL" id="NJP38551.1"/>
    </source>
</evidence>
<accession>A0A969PUC4</accession>
<keyword evidence="1" id="KW-0175">Coiled coil</keyword>
<evidence type="ECO:0000256" key="1">
    <source>
        <dbReference type="SAM" id="Coils"/>
    </source>
</evidence>
<keyword evidence="3" id="KW-1185">Reference proteome</keyword>
<dbReference type="Proteomes" id="UP000752012">
    <property type="component" value="Unassembled WGS sequence"/>
</dbReference>
<gene>
    <name evidence="2" type="ORF">HCN83_13215</name>
</gene>
<evidence type="ECO:0000313" key="3">
    <source>
        <dbReference type="Proteomes" id="UP000752012"/>
    </source>
</evidence>